<comment type="caution">
    <text evidence="2">The sequence shown here is derived from an EMBL/GenBank/DDBJ whole genome shotgun (WGS) entry which is preliminary data.</text>
</comment>
<sequence length="180" mass="21741">MSATDELRKDHKQIVRLEKVIIKCYTELYAGKNIPLSDLNKISLVIDEFLDSIHYSREEDSYFPCVASYDHLKQEIRALLIEHEFSRRIALQIKKHLKRWKEGEDAREPVARYLKTYSIFLMDHKTKEENFFDKAESEILSREEEFDMYEQFKSVMTISKKMEDMIKEIEYLENQPWFQN</sequence>
<protein>
    <submittedName>
        <fullName evidence="2">Hemerythrin domain-containing protein</fullName>
    </submittedName>
</protein>
<reference evidence="2 3" key="1">
    <citation type="journal article" date="2019" name="Environ. Microbiol.">
        <title>Genomics insights into ecotype formation of ammonia-oxidizing archaea in the deep ocean.</title>
        <authorList>
            <person name="Wang Y."/>
            <person name="Huang J.M."/>
            <person name="Cui G.J."/>
            <person name="Nunoura T."/>
            <person name="Takaki Y."/>
            <person name="Li W.L."/>
            <person name="Li J."/>
            <person name="Gao Z.M."/>
            <person name="Takai K."/>
            <person name="Zhang A.Q."/>
            <person name="Stepanauskas R."/>
        </authorList>
    </citation>
    <scope>NUCLEOTIDE SEQUENCE [LARGE SCALE GENOMIC DNA]</scope>
    <source>
        <strain evidence="2 3">C4</strain>
    </source>
</reference>
<dbReference type="Proteomes" id="UP000568446">
    <property type="component" value="Unassembled WGS sequence"/>
</dbReference>
<dbReference type="InterPro" id="IPR012312">
    <property type="entry name" value="Hemerythrin-like"/>
</dbReference>
<dbReference type="AlphaFoldDB" id="A0A7K4MLC5"/>
<dbReference type="Pfam" id="PF01814">
    <property type="entry name" value="Hemerythrin"/>
    <property type="match status" value="1"/>
</dbReference>
<proteinExistence type="predicted"/>
<dbReference type="PANTHER" id="PTHR39966">
    <property type="entry name" value="BLL2471 PROTEIN-RELATED"/>
    <property type="match status" value="1"/>
</dbReference>
<feature type="domain" description="Hemerythrin-like" evidence="1">
    <location>
        <begin position="3"/>
        <end position="130"/>
    </location>
</feature>
<dbReference type="PANTHER" id="PTHR39966:SF1">
    <property type="entry name" value="HEMERYTHRIN-LIKE DOMAIN-CONTAINING PROTEIN"/>
    <property type="match status" value="1"/>
</dbReference>
<dbReference type="GO" id="GO:0005886">
    <property type="term" value="C:plasma membrane"/>
    <property type="evidence" value="ECO:0007669"/>
    <property type="project" value="TreeGrafter"/>
</dbReference>
<evidence type="ECO:0000313" key="3">
    <source>
        <dbReference type="Proteomes" id="UP000568446"/>
    </source>
</evidence>
<dbReference type="EMBL" id="JACATK010000001">
    <property type="protein sequence ID" value="NWJ29380.1"/>
    <property type="molecule type" value="Genomic_DNA"/>
</dbReference>
<accession>A0A7K4MLC5</accession>
<dbReference type="Gene3D" id="1.20.120.520">
    <property type="entry name" value="nmb1532 protein domain like"/>
    <property type="match status" value="1"/>
</dbReference>
<evidence type="ECO:0000259" key="1">
    <source>
        <dbReference type="Pfam" id="PF01814"/>
    </source>
</evidence>
<name>A0A7K4MLC5_9ARCH</name>
<organism evidence="2 3">
    <name type="scientific">Marine Group I thaumarchaeote</name>
    <dbReference type="NCBI Taxonomy" id="2511932"/>
    <lineage>
        <taxon>Archaea</taxon>
        <taxon>Nitrososphaerota</taxon>
        <taxon>Marine Group I</taxon>
    </lineage>
</organism>
<gene>
    <name evidence="2" type="ORF">HX850_00435</name>
</gene>
<evidence type="ECO:0000313" key="2">
    <source>
        <dbReference type="EMBL" id="NWJ29380.1"/>
    </source>
</evidence>